<dbReference type="RefSeq" id="WP_039676298.1">
    <property type="nucleotide sequence ID" value="NZ_CP065689.1"/>
</dbReference>
<dbReference type="Pfam" id="PF03235">
    <property type="entry name" value="GmrSD_N"/>
    <property type="match status" value="1"/>
</dbReference>
<feature type="domain" description="GmrSD restriction endonucleases C-terminal" evidence="2">
    <location>
        <begin position="458"/>
        <end position="546"/>
    </location>
</feature>
<protein>
    <submittedName>
        <fullName evidence="3">DUF262 domain-containing protein</fullName>
    </submittedName>
</protein>
<organism evidence="3 4">
    <name type="scientific">Corynebacterium minutissimum</name>
    <dbReference type="NCBI Taxonomy" id="38301"/>
    <lineage>
        <taxon>Bacteria</taxon>
        <taxon>Bacillati</taxon>
        <taxon>Actinomycetota</taxon>
        <taxon>Actinomycetes</taxon>
        <taxon>Mycobacteriales</taxon>
        <taxon>Corynebacteriaceae</taxon>
        <taxon>Corynebacterium</taxon>
    </lineage>
</organism>
<accession>A0A7T3CTV1</accession>
<dbReference type="InterPro" id="IPR011089">
    <property type="entry name" value="GmrSD_C"/>
</dbReference>
<dbReference type="EMBL" id="CP065689">
    <property type="protein sequence ID" value="QPS59374.1"/>
    <property type="molecule type" value="Genomic_DNA"/>
</dbReference>
<gene>
    <name evidence="3" type="ORF">I6G51_10870</name>
</gene>
<proteinExistence type="predicted"/>
<evidence type="ECO:0000313" key="4">
    <source>
        <dbReference type="Proteomes" id="UP000594905"/>
    </source>
</evidence>
<dbReference type="InterPro" id="IPR004919">
    <property type="entry name" value="GmrSD_N"/>
</dbReference>
<feature type="domain" description="GmrSD restriction endonucleases N-terminal" evidence="1">
    <location>
        <begin position="21"/>
        <end position="225"/>
    </location>
</feature>
<dbReference type="GeneID" id="70782633"/>
<dbReference type="PANTHER" id="PTHR35149">
    <property type="entry name" value="SLL5132 PROTEIN"/>
    <property type="match status" value="1"/>
</dbReference>
<sequence length="587" mass="66816">MTMQFEADTKPLQEILVVGQHVIPRYQRRYAWDELNIEEFWEDLRKNKQGHFLGSMVVCGPRSGEREVIDGQQRITTALILLSVLRDEYIRLGETALVGGIESLIKYIDLNGKERFRLENCDGSANNRLVESVLTPEKDRQYPNGEYPDSLEVAARKKFEHLIHAEQARTGDSISILNEMRDSLVRAEAVYVWADSRSDAFGVFETLNDRGQSLTVVDLVKNTIFSRLAERADRGDEKMWVKAIDLVEQSELENIDLSQFLYYHWNSIAQNGKIAGDPVEEKKIRRSVEEFLGSGSGSRDRAKDFLEGFVCSATIFDAFGKTLVTGGAAEPWKELVAESRWHQQKFDQISWTLYGILVTGAAQPLMLLLALMRKYLENDAWMRSADLTAFLREIKNYQFRWSIAGKGSTSTHRRLYRKAATMVNLAQNSGDLRKAMREFCDGASKKGATDLQFKAGLGKLVYSNTRKKDVYKVRYVLREIETSKSTRTLDFSRLQTIEHIEPQARKSESTPRNSWVFKLGNLMLLPGDVNSTLPNSFSEKAPKLAHYVGEFDEVLLEAINDGAWGNELAGRRQGVFEDFACEIWPKA</sequence>
<evidence type="ECO:0000259" key="1">
    <source>
        <dbReference type="Pfam" id="PF03235"/>
    </source>
</evidence>
<reference evidence="3 4" key="1">
    <citation type="submission" date="2020-12" db="EMBL/GenBank/DDBJ databases">
        <title>FDA dAtabase for Regulatory Grade micrObial Sequences (FDA-ARGOS): Supporting development and validation of Infectious Disease Dx tests.</title>
        <authorList>
            <person name="Sproer C."/>
            <person name="Gronow S."/>
            <person name="Severitt S."/>
            <person name="Schroder I."/>
            <person name="Tallon L."/>
            <person name="Sadzewicz L."/>
            <person name="Zhao X."/>
            <person name="Boylan J."/>
            <person name="Ott S."/>
            <person name="Bowen H."/>
            <person name="Vavikolanu K."/>
            <person name="Mehta A."/>
            <person name="Aluvathingal J."/>
            <person name="Nadendla S."/>
            <person name="Lowell S."/>
            <person name="Myers T."/>
            <person name="Yan Y."/>
            <person name="Sichtig H."/>
        </authorList>
    </citation>
    <scope>NUCLEOTIDE SEQUENCE [LARGE SCALE GENOMIC DNA]</scope>
    <source>
        <strain evidence="3 4">FDAARGOS_894</strain>
    </source>
</reference>
<dbReference type="Proteomes" id="UP000594905">
    <property type="component" value="Chromosome"/>
</dbReference>
<keyword evidence="4" id="KW-1185">Reference proteome</keyword>
<name>A0A7T3CTV1_9CORY</name>
<dbReference type="Pfam" id="PF07510">
    <property type="entry name" value="GmrSD_C"/>
    <property type="match status" value="1"/>
</dbReference>
<evidence type="ECO:0000259" key="2">
    <source>
        <dbReference type="Pfam" id="PF07510"/>
    </source>
</evidence>
<dbReference type="PANTHER" id="PTHR35149:SF1">
    <property type="entry name" value="DUF5655 DOMAIN-CONTAINING PROTEIN"/>
    <property type="match status" value="1"/>
</dbReference>
<evidence type="ECO:0000313" key="3">
    <source>
        <dbReference type="EMBL" id="QPS59374.1"/>
    </source>
</evidence>